<dbReference type="Proteomes" id="UP000324800">
    <property type="component" value="Unassembled WGS sequence"/>
</dbReference>
<dbReference type="EMBL" id="SNRW01001124">
    <property type="protein sequence ID" value="KAA6397680.1"/>
    <property type="molecule type" value="Genomic_DNA"/>
</dbReference>
<accession>A0A5J4WRZ9</accession>
<keyword evidence="1" id="KW-0694">RNA-binding</keyword>
<dbReference type="SUPFAM" id="SSF54928">
    <property type="entry name" value="RNA-binding domain, RBD"/>
    <property type="match status" value="1"/>
</dbReference>
<name>A0A5J4WRZ9_9EUKA</name>
<comment type="caution">
    <text evidence="3">The sequence shown here is derived from an EMBL/GenBank/DDBJ whole genome shotgun (WGS) entry which is preliminary data.</text>
</comment>
<dbReference type="InterPro" id="IPR035979">
    <property type="entry name" value="RBD_domain_sf"/>
</dbReference>
<dbReference type="OrthoDB" id="1099063at2759"/>
<evidence type="ECO:0000313" key="4">
    <source>
        <dbReference type="Proteomes" id="UP000324800"/>
    </source>
</evidence>
<dbReference type="Gene3D" id="3.30.70.330">
    <property type="match status" value="1"/>
</dbReference>
<dbReference type="Pfam" id="PF00076">
    <property type="entry name" value="RRM_1"/>
    <property type="match status" value="1"/>
</dbReference>
<proteinExistence type="predicted"/>
<sequence>MTTIFVGHLPGIINDAKIQNLFEKYGKVLQFIVKKNHAFITLDNREDAQRAIRELNGECKTQPELALLDLIELVIEYGILDVKNIFYENMNRSGIIEKIANILISKIDLDENSNQTFSEIIIKLLIAYFKVMKGHQIDWNMLKLFVLVEEATLKVLRL</sequence>
<feature type="domain" description="RRM" evidence="2">
    <location>
        <begin position="2"/>
        <end position="57"/>
    </location>
</feature>
<protein>
    <recommendedName>
        <fullName evidence="2">RRM domain-containing protein</fullName>
    </recommendedName>
</protein>
<evidence type="ECO:0000313" key="3">
    <source>
        <dbReference type="EMBL" id="KAA6397680.1"/>
    </source>
</evidence>
<evidence type="ECO:0000259" key="2">
    <source>
        <dbReference type="PROSITE" id="PS50102"/>
    </source>
</evidence>
<dbReference type="PROSITE" id="PS50102">
    <property type="entry name" value="RRM"/>
    <property type="match status" value="1"/>
</dbReference>
<dbReference type="GO" id="GO:0003723">
    <property type="term" value="F:RNA binding"/>
    <property type="evidence" value="ECO:0007669"/>
    <property type="project" value="UniProtKB-UniRule"/>
</dbReference>
<reference evidence="3 4" key="1">
    <citation type="submission" date="2019-03" db="EMBL/GenBank/DDBJ databases">
        <title>Single cell metagenomics reveals metabolic interactions within the superorganism composed of flagellate Streblomastix strix and complex community of Bacteroidetes bacteria on its surface.</title>
        <authorList>
            <person name="Treitli S.C."/>
            <person name="Kolisko M."/>
            <person name="Husnik F."/>
            <person name="Keeling P."/>
            <person name="Hampl V."/>
        </authorList>
    </citation>
    <scope>NUCLEOTIDE SEQUENCE [LARGE SCALE GENOMIC DNA]</scope>
    <source>
        <strain evidence="3">ST1C</strain>
    </source>
</reference>
<dbReference type="InterPro" id="IPR012677">
    <property type="entry name" value="Nucleotide-bd_a/b_plait_sf"/>
</dbReference>
<dbReference type="InterPro" id="IPR000504">
    <property type="entry name" value="RRM_dom"/>
</dbReference>
<organism evidence="3 4">
    <name type="scientific">Streblomastix strix</name>
    <dbReference type="NCBI Taxonomy" id="222440"/>
    <lineage>
        <taxon>Eukaryota</taxon>
        <taxon>Metamonada</taxon>
        <taxon>Preaxostyla</taxon>
        <taxon>Oxymonadida</taxon>
        <taxon>Streblomastigidae</taxon>
        <taxon>Streblomastix</taxon>
    </lineage>
</organism>
<evidence type="ECO:0000256" key="1">
    <source>
        <dbReference type="PROSITE-ProRule" id="PRU00176"/>
    </source>
</evidence>
<dbReference type="SMART" id="SM00360">
    <property type="entry name" value="RRM"/>
    <property type="match status" value="1"/>
</dbReference>
<dbReference type="AlphaFoldDB" id="A0A5J4WRZ9"/>
<gene>
    <name evidence="3" type="ORF">EZS28_006796</name>
</gene>